<dbReference type="PRINTS" id="PR01415">
    <property type="entry name" value="ANKYRIN"/>
</dbReference>
<dbReference type="Proteomes" id="UP001140453">
    <property type="component" value="Unassembled WGS sequence"/>
</dbReference>
<proteinExistence type="predicted"/>
<gene>
    <name evidence="5" type="ORF">N0V93_002121</name>
</gene>
<reference evidence="5" key="1">
    <citation type="submission" date="2022-10" db="EMBL/GenBank/DDBJ databases">
        <title>Tapping the CABI collections for fungal endophytes: first genome assemblies for Collariella, Neodidymelliopsis, Ascochyta clinopodiicola, Didymella pomorum, Didymosphaeria variabile, Neocosmospora piperis and Neocucurbitaria cava.</title>
        <authorList>
            <person name="Hill R."/>
        </authorList>
    </citation>
    <scope>NUCLEOTIDE SEQUENCE</scope>
    <source>
        <strain evidence="5">IMI 355082</strain>
    </source>
</reference>
<dbReference type="PROSITE" id="PS50088">
    <property type="entry name" value="ANK_REPEAT"/>
    <property type="match status" value="3"/>
</dbReference>
<feature type="repeat" description="ANK" evidence="3">
    <location>
        <begin position="159"/>
        <end position="191"/>
    </location>
</feature>
<evidence type="ECO:0000256" key="3">
    <source>
        <dbReference type="PROSITE-ProRule" id="PRU00023"/>
    </source>
</evidence>
<dbReference type="SMART" id="SM00248">
    <property type="entry name" value="ANK"/>
    <property type="match status" value="5"/>
</dbReference>
<dbReference type="PANTHER" id="PTHR24123">
    <property type="entry name" value="ANKYRIN REPEAT-CONTAINING"/>
    <property type="match status" value="1"/>
</dbReference>
<name>A0A9W8Z3A7_9PEZI</name>
<evidence type="ECO:0000313" key="5">
    <source>
        <dbReference type="EMBL" id="KAJ4397884.1"/>
    </source>
</evidence>
<evidence type="ECO:0000256" key="1">
    <source>
        <dbReference type="ARBA" id="ARBA00022737"/>
    </source>
</evidence>
<evidence type="ECO:0000256" key="4">
    <source>
        <dbReference type="SAM" id="MobiDB-lite"/>
    </source>
</evidence>
<keyword evidence="6" id="KW-1185">Reference proteome</keyword>
<dbReference type="PROSITE" id="PS50297">
    <property type="entry name" value="ANK_REP_REGION"/>
    <property type="match status" value="3"/>
</dbReference>
<dbReference type="Pfam" id="PF12796">
    <property type="entry name" value="Ank_2"/>
    <property type="match status" value="1"/>
</dbReference>
<dbReference type="OrthoDB" id="4772757at2759"/>
<dbReference type="InterPro" id="IPR002110">
    <property type="entry name" value="Ankyrin_rpt"/>
</dbReference>
<dbReference type="PANTHER" id="PTHR24123:SF33">
    <property type="entry name" value="PROTEIN HOS4"/>
    <property type="match status" value="1"/>
</dbReference>
<dbReference type="InterPro" id="IPR036770">
    <property type="entry name" value="Ankyrin_rpt-contain_sf"/>
</dbReference>
<comment type="caution">
    <text evidence="5">The sequence shown here is derived from an EMBL/GenBank/DDBJ whole genome shotgun (WGS) entry which is preliminary data.</text>
</comment>
<evidence type="ECO:0008006" key="7">
    <source>
        <dbReference type="Google" id="ProtNLM"/>
    </source>
</evidence>
<dbReference type="SUPFAM" id="SSF48403">
    <property type="entry name" value="Ankyrin repeat"/>
    <property type="match status" value="1"/>
</dbReference>
<protein>
    <recommendedName>
        <fullName evidence="7">Ankyrin</fullName>
    </recommendedName>
</protein>
<evidence type="ECO:0000313" key="6">
    <source>
        <dbReference type="Proteomes" id="UP001140453"/>
    </source>
</evidence>
<keyword evidence="1" id="KW-0677">Repeat</keyword>
<keyword evidence="2 3" id="KW-0040">ANK repeat</keyword>
<dbReference type="Pfam" id="PF13637">
    <property type="entry name" value="Ank_4"/>
    <property type="match status" value="1"/>
</dbReference>
<feature type="region of interest" description="Disordered" evidence="4">
    <location>
        <begin position="1"/>
        <end position="39"/>
    </location>
</feature>
<dbReference type="AlphaFoldDB" id="A0A9W8Z3A7"/>
<dbReference type="Gene3D" id="1.25.40.20">
    <property type="entry name" value="Ankyrin repeat-containing domain"/>
    <property type="match status" value="2"/>
</dbReference>
<feature type="repeat" description="ANK" evidence="3">
    <location>
        <begin position="81"/>
        <end position="113"/>
    </location>
</feature>
<dbReference type="EMBL" id="JAPEVB010000001">
    <property type="protein sequence ID" value="KAJ4397884.1"/>
    <property type="molecule type" value="Genomic_DNA"/>
</dbReference>
<feature type="repeat" description="ANK" evidence="3">
    <location>
        <begin position="194"/>
        <end position="226"/>
    </location>
</feature>
<evidence type="ECO:0000256" key="2">
    <source>
        <dbReference type="ARBA" id="ARBA00023043"/>
    </source>
</evidence>
<organism evidence="5 6">
    <name type="scientific">Gnomoniopsis smithogilvyi</name>
    <dbReference type="NCBI Taxonomy" id="1191159"/>
    <lineage>
        <taxon>Eukaryota</taxon>
        <taxon>Fungi</taxon>
        <taxon>Dikarya</taxon>
        <taxon>Ascomycota</taxon>
        <taxon>Pezizomycotina</taxon>
        <taxon>Sordariomycetes</taxon>
        <taxon>Sordariomycetidae</taxon>
        <taxon>Diaporthales</taxon>
        <taxon>Gnomoniaceae</taxon>
        <taxon>Gnomoniopsis</taxon>
    </lineage>
</organism>
<accession>A0A9W8Z3A7</accession>
<dbReference type="InterPro" id="IPR051165">
    <property type="entry name" value="Multifunctional_ANK_Repeat"/>
</dbReference>
<sequence>MQYAAVTSGETQRRRLAPAPPDARWDPTALPSHEDDDEPRWTKLQLAAREGNTYRVNEILSRTSDETERQRVVNAPPAGWYGQTALQAACMHEREDVIRILLAAGADIGAPGGNNIYMNAFEGMNDIDSKKLGNIRLVRQLLDAGATLLVNPAEVTRYQGRTPIQAAAESGSQAVVDLLLELGADINDPPSPSAGRTALQAACLEGYLDMAKHLLANGADVNAAAAKHGGFTALEAACRIGDKEMLTFLKMLAREGQRFMLLLREVMLRS</sequence>